<evidence type="ECO:0000313" key="3">
    <source>
        <dbReference type="Proteomes" id="UP000242181"/>
    </source>
</evidence>
<comment type="caution">
    <text evidence="2">The sequence shown here is derived from an EMBL/GenBank/DDBJ whole genome shotgun (WGS) entry which is preliminary data.</text>
</comment>
<proteinExistence type="predicted"/>
<organism evidence="2 3">
    <name type="scientific">Zobellella taiwanensis</name>
    <dbReference type="NCBI Taxonomy" id="347535"/>
    <lineage>
        <taxon>Bacteria</taxon>
        <taxon>Pseudomonadati</taxon>
        <taxon>Pseudomonadota</taxon>
        <taxon>Gammaproteobacteria</taxon>
        <taxon>Aeromonadales</taxon>
        <taxon>Aeromonadaceae</taxon>
        <taxon>Zobellella</taxon>
    </lineage>
</organism>
<evidence type="ECO:0000256" key="1">
    <source>
        <dbReference type="SAM" id="MobiDB-lite"/>
    </source>
</evidence>
<dbReference type="AlphaFoldDB" id="A0A2P7RE36"/>
<name>A0A2P7RE36_9GAMM</name>
<sequence length="115" mass="11962">MSDMARLEGVVVVGLIMPAGRRAEILHQRKYCGGRSGEEEAPRPGEEVGVGAGGGCVFCDPLNDNGTPDCAVSHITGGSCEPAHLFPGGGVAGGRMPVPSSRRKMRITGIRHVRP</sequence>
<dbReference type="Proteomes" id="UP000242181">
    <property type="component" value="Unassembled WGS sequence"/>
</dbReference>
<accession>A0A2P7RE36</accession>
<keyword evidence="3" id="KW-1185">Reference proteome</keyword>
<reference evidence="2 3" key="1">
    <citation type="submission" date="2018-03" db="EMBL/GenBank/DDBJ databases">
        <title>The draft genome of Zobellella taiwanensis JCM 13381.</title>
        <authorList>
            <person name="Liu L."/>
            <person name="Li L."/>
            <person name="Wang T."/>
            <person name="Zhang X."/>
            <person name="Liang L."/>
        </authorList>
    </citation>
    <scope>NUCLEOTIDE SEQUENCE [LARGE SCALE GENOMIC DNA]</scope>
    <source>
        <strain evidence="2 3">JCM 13381</strain>
    </source>
</reference>
<gene>
    <name evidence="2" type="ORF">C7I36_01145</name>
</gene>
<feature type="region of interest" description="Disordered" evidence="1">
    <location>
        <begin position="91"/>
        <end position="115"/>
    </location>
</feature>
<feature type="compositionally biased region" description="Basic residues" evidence="1">
    <location>
        <begin position="101"/>
        <end position="115"/>
    </location>
</feature>
<protein>
    <submittedName>
        <fullName evidence="2">Uncharacterized protein</fullName>
    </submittedName>
</protein>
<dbReference type="EMBL" id="PXYH01000001">
    <property type="protein sequence ID" value="PSJ48457.1"/>
    <property type="molecule type" value="Genomic_DNA"/>
</dbReference>
<evidence type="ECO:0000313" key="2">
    <source>
        <dbReference type="EMBL" id="PSJ48457.1"/>
    </source>
</evidence>